<reference evidence="1 2" key="1">
    <citation type="submission" date="2016-11" db="EMBL/GenBank/DDBJ databases">
        <authorList>
            <person name="Jaros S."/>
            <person name="Januszkiewicz K."/>
            <person name="Wedrychowicz H."/>
        </authorList>
    </citation>
    <scope>NUCLEOTIDE SEQUENCE [LARGE SCALE GENOMIC DNA]</scope>
    <source>
        <strain evidence="1 2">LMG 26898</strain>
    </source>
</reference>
<organism evidence="1 2">
    <name type="scientific">Pseudomonas asturiensis</name>
    <dbReference type="NCBI Taxonomy" id="1190415"/>
    <lineage>
        <taxon>Bacteria</taxon>
        <taxon>Pseudomonadati</taxon>
        <taxon>Pseudomonadota</taxon>
        <taxon>Gammaproteobacteria</taxon>
        <taxon>Pseudomonadales</taxon>
        <taxon>Pseudomonadaceae</taxon>
        <taxon>Pseudomonas</taxon>
    </lineage>
</organism>
<dbReference type="Proteomes" id="UP000183983">
    <property type="component" value="Unassembled WGS sequence"/>
</dbReference>
<accession>A0A1M7JXI5</accession>
<dbReference type="STRING" id="1190415.SAMN05216593_101610"/>
<evidence type="ECO:0000313" key="2">
    <source>
        <dbReference type="Proteomes" id="UP000183983"/>
    </source>
</evidence>
<proteinExistence type="predicted"/>
<gene>
    <name evidence="1" type="ORF">SAMN05216593_101610</name>
</gene>
<evidence type="ECO:0000313" key="1">
    <source>
        <dbReference type="EMBL" id="SHM57749.1"/>
    </source>
</evidence>
<protein>
    <submittedName>
        <fullName evidence="1">Uncharacterized protein</fullName>
    </submittedName>
</protein>
<sequence length="74" mass="8061">MVDQPITQRGIVALNNASSTIYCDLQMSVAQARELHALVRGLSASAQHPGLESVFRDIEEEFGRSVSSSSENVR</sequence>
<dbReference type="AlphaFoldDB" id="A0A1M7JXI5"/>
<dbReference type="EMBL" id="FRDA01000001">
    <property type="protein sequence ID" value="SHM57749.1"/>
    <property type="molecule type" value="Genomic_DNA"/>
</dbReference>
<dbReference type="OrthoDB" id="7004159at2"/>
<name>A0A1M7JXI5_9PSED</name>